<sequence>MHADTSHPHEDASPLTPVIRATPSRGRMLGEILVEQGMLVEEDVARIVEAQKTSGHSFGVTALAMGLLNQRDLDSALSLQFGLVPLANDERGRLSPDLIAIHEPLGRRTEAVRKLRNQLDAQRMALGSKSRVIAVLSEGRGEGRSWLAANLAVVYAQSGMTTCLIDADFRSPRMHDMFGLTQHPGLSAFLSARDAGPSWRSPGGVPTLRVLTAGAVPPNAGQFLSDLRVRSRFGALTAGADMTLVDVPACDGCSDYQSVITGMHADVIVLARADRTSLPGFQTLLGELQRMQAEVLGIVYCG</sequence>
<reference evidence="5" key="4">
    <citation type="submission" date="2025-08" db="UniProtKB">
        <authorList>
            <consortium name="RefSeq"/>
        </authorList>
    </citation>
    <scope>IDENTIFICATION</scope>
</reference>
<evidence type="ECO:0000313" key="4">
    <source>
        <dbReference type="Proteomes" id="UP000675920"/>
    </source>
</evidence>
<keyword evidence="2" id="KW-0067">ATP-binding</keyword>
<name>A0A8B6XCI8_9BURK</name>
<evidence type="ECO:0000256" key="1">
    <source>
        <dbReference type="ARBA" id="ARBA00022741"/>
    </source>
</evidence>
<dbReference type="CDD" id="cd05387">
    <property type="entry name" value="BY-kinase"/>
    <property type="match status" value="1"/>
</dbReference>
<feature type="region of interest" description="Disordered" evidence="3">
    <location>
        <begin position="1"/>
        <end position="21"/>
    </location>
</feature>
<dbReference type="SUPFAM" id="SSF160246">
    <property type="entry name" value="EspE N-terminal domain-like"/>
    <property type="match status" value="1"/>
</dbReference>
<reference evidence="5" key="1">
    <citation type="journal article" date="2002" name="J. Mol. Biol.">
        <title>Classification and evolution of P-loop GTPases and related ATPases.</title>
        <authorList>
            <person name="Leipe D.D."/>
            <person name="Wolf Y.I."/>
            <person name="Koonin E.V."/>
            <person name="Aravind L."/>
        </authorList>
    </citation>
    <scope>NUCLEOTIDE SEQUENCE</scope>
</reference>
<reference evidence="5" key="3">
    <citation type="journal article" date="2012" name="Philos. Trans. R. Soc. Lond., B, Biol. Sci.">
        <title>Bacterial tyrosine kinases: evolution, biological function and structural insights.</title>
        <authorList>
            <person name="Grangeasse C."/>
            <person name="Nessler S."/>
            <person name="Mijakovic I."/>
        </authorList>
    </citation>
    <scope>NUCLEOTIDE SEQUENCE</scope>
</reference>
<dbReference type="AlphaFoldDB" id="A0A8B6XCI8"/>
<dbReference type="InterPro" id="IPR050445">
    <property type="entry name" value="Bact_polysacc_biosynth/exp"/>
</dbReference>
<dbReference type="OrthoDB" id="9808257at2"/>
<evidence type="ECO:0000256" key="2">
    <source>
        <dbReference type="ARBA" id="ARBA00022840"/>
    </source>
</evidence>
<dbReference type="EC" id="2.7.10.2" evidence="5"/>
<keyword evidence="1" id="KW-0547">Nucleotide-binding</keyword>
<dbReference type="GO" id="GO:0005524">
    <property type="term" value="F:ATP binding"/>
    <property type="evidence" value="ECO:0007669"/>
    <property type="project" value="UniProtKB-KW"/>
</dbReference>
<dbReference type="InterPro" id="IPR033756">
    <property type="entry name" value="YlxH/NBP35"/>
</dbReference>
<proteinExistence type="predicted"/>
<dbReference type="GO" id="GO:0005886">
    <property type="term" value="C:plasma membrane"/>
    <property type="evidence" value="ECO:0007669"/>
    <property type="project" value="TreeGrafter"/>
</dbReference>
<dbReference type="InterPro" id="IPR005702">
    <property type="entry name" value="Wzc-like_C"/>
</dbReference>
<dbReference type="RefSeq" id="WP_156924415.1">
    <property type="nucleotide sequence ID" value="NZ_AXWS01000013.1"/>
</dbReference>
<dbReference type="SUPFAM" id="SSF52540">
    <property type="entry name" value="P-loop containing nucleoside triphosphate hydrolases"/>
    <property type="match status" value="1"/>
</dbReference>
<protein>
    <submittedName>
        <fullName evidence="5">CpsD/CapB family tyrosine-protein kinase</fullName>
        <ecNumber evidence="5">2.7.10.2</ecNumber>
    </submittedName>
</protein>
<evidence type="ECO:0000256" key="3">
    <source>
        <dbReference type="SAM" id="MobiDB-lite"/>
    </source>
</evidence>
<keyword evidence="5" id="KW-0418">Kinase</keyword>
<reference evidence="5" key="2">
    <citation type="journal article" date="2009" name="Trends Biochem. Sci.">
        <title>Emerging structural insights into bacterial tyrosine kinases.</title>
        <authorList>
            <person name="Lee D.C."/>
            <person name="Jia Z."/>
        </authorList>
    </citation>
    <scope>NUCLEOTIDE SEQUENCE</scope>
</reference>
<dbReference type="Pfam" id="PF10609">
    <property type="entry name" value="ParA"/>
    <property type="match status" value="1"/>
</dbReference>
<dbReference type="GO" id="GO:0004715">
    <property type="term" value="F:non-membrane spanning protein tyrosine kinase activity"/>
    <property type="evidence" value="ECO:0007669"/>
    <property type="project" value="UniProtKB-EC"/>
</dbReference>
<dbReference type="Gene3D" id="3.40.50.300">
    <property type="entry name" value="P-loop containing nucleotide triphosphate hydrolases"/>
    <property type="match status" value="1"/>
</dbReference>
<dbReference type="PANTHER" id="PTHR32309">
    <property type="entry name" value="TYROSINE-PROTEIN KINASE"/>
    <property type="match status" value="1"/>
</dbReference>
<dbReference type="Proteomes" id="UP000675920">
    <property type="component" value="Unplaced"/>
</dbReference>
<organism evidence="4 5">
    <name type="scientific">Derxia gummosa DSM 723</name>
    <dbReference type="NCBI Taxonomy" id="1121388"/>
    <lineage>
        <taxon>Bacteria</taxon>
        <taxon>Pseudomonadati</taxon>
        <taxon>Pseudomonadota</taxon>
        <taxon>Betaproteobacteria</taxon>
        <taxon>Burkholderiales</taxon>
        <taxon>Alcaligenaceae</taxon>
        <taxon>Derxia</taxon>
    </lineage>
</organism>
<feature type="compositionally biased region" description="Basic and acidic residues" evidence="3">
    <location>
        <begin position="1"/>
        <end position="12"/>
    </location>
</feature>
<accession>A0A8B6XCI8</accession>
<keyword evidence="4" id="KW-1185">Reference proteome</keyword>
<dbReference type="InterPro" id="IPR027417">
    <property type="entry name" value="P-loop_NTPase"/>
</dbReference>
<keyword evidence="5" id="KW-0808">Transferase</keyword>
<evidence type="ECO:0000313" key="5">
    <source>
        <dbReference type="RefSeq" id="WP_156924415.1"/>
    </source>
</evidence>
<dbReference type="InterPro" id="IPR037257">
    <property type="entry name" value="T2SS_E_N_sf"/>
</dbReference>
<dbReference type="PANTHER" id="PTHR32309:SF13">
    <property type="entry name" value="FERRIC ENTEROBACTIN TRANSPORT PROTEIN FEPE"/>
    <property type="match status" value="1"/>
</dbReference>